<evidence type="ECO:0000259" key="3">
    <source>
        <dbReference type="PROSITE" id="PS50110"/>
    </source>
</evidence>
<evidence type="ECO:0000313" key="5">
    <source>
        <dbReference type="Proteomes" id="UP000631694"/>
    </source>
</evidence>
<dbReference type="InterPro" id="IPR011006">
    <property type="entry name" value="CheY-like_superfamily"/>
</dbReference>
<dbReference type="AlphaFoldDB" id="A0A931MWW2"/>
<gene>
    <name evidence="4" type="ORF">I5731_09065</name>
</gene>
<dbReference type="PANTHER" id="PTHR44591:SF24">
    <property type="entry name" value="PROTEIN-GLUTAMATE METHYLESTERASE_PROTEIN-GLUTAMINE GLUTAMINASE 1"/>
    <property type="match status" value="1"/>
</dbReference>
<feature type="modified residue" description="4-aspartylphosphate" evidence="2">
    <location>
        <position position="54"/>
    </location>
</feature>
<proteinExistence type="predicted"/>
<protein>
    <submittedName>
        <fullName evidence="4">Response regulator</fullName>
    </submittedName>
</protein>
<evidence type="ECO:0000256" key="1">
    <source>
        <dbReference type="ARBA" id="ARBA00022553"/>
    </source>
</evidence>
<organism evidence="4 5">
    <name type="scientific">Methylobrevis albus</name>
    <dbReference type="NCBI Taxonomy" id="2793297"/>
    <lineage>
        <taxon>Bacteria</taxon>
        <taxon>Pseudomonadati</taxon>
        <taxon>Pseudomonadota</taxon>
        <taxon>Alphaproteobacteria</taxon>
        <taxon>Hyphomicrobiales</taxon>
        <taxon>Pleomorphomonadaceae</taxon>
        <taxon>Methylobrevis</taxon>
    </lineage>
</organism>
<name>A0A931MWW2_9HYPH</name>
<dbReference type="PROSITE" id="PS50110">
    <property type="entry name" value="RESPONSE_REGULATORY"/>
    <property type="match status" value="1"/>
</dbReference>
<sequence length="118" mass="12761">MAPTVLVVEDEWLIAEDHAAMLREARHDVVGPCATVKAALSAIDDAAIDVALLDVELRGETSVAIAERLRALDIPFAFVSGQFTYELPPDLRQQPLLSKPLARTTLTAAVERLVKSKG</sequence>
<dbReference type="GO" id="GO:0000160">
    <property type="term" value="P:phosphorelay signal transduction system"/>
    <property type="evidence" value="ECO:0007669"/>
    <property type="project" value="InterPro"/>
</dbReference>
<dbReference type="EMBL" id="JADZLT010000049">
    <property type="protein sequence ID" value="MBH0237968.1"/>
    <property type="molecule type" value="Genomic_DNA"/>
</dbReference>
<keyword evidence="1 2" id="KW-0597">Phosphoprotein</keyword>
<dbReference type="SUPFAM" id="SSF52172">
    <property type="entry name" value="CheY-like"/>
    <property type="match status" value="1"/>
</dbReference>
<reference evidence="4" key="1">
    <citation type="submission" date="2020-12" db="EMBL/GenBank/DDBJ databases">
        <title>Methylobrevis albus sp. nov., isolated from fresh water lack sediment.</title>
        <authorList>
            <person name="Zou Q."/>
        </authorList>
    </citation>
    <scope>NUCLEOTIDE SEQUENCE</scope>
    <source>
        <strain evidence="4">L22</strain>
    </source>
</reference>
<keyword evidence="5" id="KW-1185">Reference proteome</keyword>
<dbReference type="SMART" id="SM00448">
    <property type="entry name" value="REC"/>
    <property type="match status" value="1"/>
</dbReference>
<dbReference type="Pfam" id="PF00072">
    <property type="entry name" value="Response_reg"/>
    <property type="match status" value="1"/>
</dbReference>
<accession>A0A931MWW2</accession>
<dbReference type="PANTHER" id="PTHR44591">
    <property type="entry name" value="STRESS RESPONSE REGULATOR PROTEIN 1"/>
    <property type="match status" value="1"/>
</dbReference>
<dbReference type="Proteomes" id="UP000631694">
    <property type="component" value="Unassembled WGS sequence"/>
</dbReference>
<dbReference type="InterPro" id="IPR050595">
    <property type="entry name" value="Bact_response_regulator"/>
</dbReference>
<dbReference type="Gene3D" id="3.40.50.2300">
    <property type="match status" value="1"/>
</dbReference>
<dbReference type="RefSeq" id="WP_197311021.1">
    <property type="nucleotide sequence ID" value="NZ_JADZLT010000049.1"/>
</dbReference>
<evidence type="ECO:0000256" key="2">
    <source>
        <dbReference type="PROSITE-ProRule" id="PRU00169"/>
    </source>
</evidence>
<evidence type="ECO:0000313" key="4">
    <source>
        <dbReference type="EMBL" id="MBH0237968.1"/>
    </source>
</evidence>
<comment type="caution">
    <text evidence="4">The sequence shown here is derived from an EMBL/GenBank/DDBJ whole genome shotgun (WGS) entry which is preliminary data.</text>
</comment>
<feature type="domain" description="Response regulatory" evidence="3">
    <location>
        <begin position="4"/>
        <end position="114"/>
    </location>
</feature>
<dbReference type="InterPro" id="IPR001789">
    <property type="entry name" value="Sig_transdc_resp-reg_receiver"/>
</dbReference>